<proteinExistence type="predicted"/>
<gene>
    <name evidence="1" type="ORF">FHW37_12513</name>
</gene>
<reference evidence="1 2" key="1">
    <citation type="submission" date="2019-06" db="EMBL/GenBank/DDBJ databases">
        <title>Sorghum-associated microbial communities from plants grown in Nebraska, USA.</title>
        <authorList>
            <person name="Schachtman D."/>
        </authorList>
    </citation>
    <scope>NUCLEOTIDE SEQUENCE [LARGE SCALE GENOMIC DNA]</scope>
    <source>
        <strain evidence="1 2">1225</strain>
    </source>
</reference>
<protein>
    <submittedName>
        <fullName evidence="1">Uncharacterized protein</fullName>
    </submittedName>
</protein>
<sequence length="37" mass="4092">MKRFVFAAKFGSFIAAFLIGFGEVKAVIRTGQKLKLT</sequence>
<keyword evidence="2" id="KW-1185">Reference proteome</keyword>
<dbReference type="AlphaFoldDB" id="A0A561PUQ8"/>
<name>A0A561PUQ8_9HYPH</name>
<evidence type="ECO:0000313" key="2">
    <source>
        <dbReference type="Proteomes" id="UP000320653"/>
    </source>
</evidence>
<dbReference type="Proteomes" id="UP000320653">
    <property type="component" value="Unassembled WGS sequence"/>
</dbReference>
<comment type="caution">
    <text evidence="1">The sequence shown here is derived from an EMBL/GenBank/DDBJ whole genome shotgun (WGS) entry which is preliminary data.</text>
</comment>
<organism evidence="1 2">
    <name type="scientific">Neorhizobium alkalisoli</name>
    <dbReference type="NCBI Taxonomy" id="528178"/>
    <lineage>
        <taxon>Bacteria</taxon>
        <taxon>Pseudomonadati</taxon>
        <taxon>Pseudomonadota</taxon>
        <taxon>Alphaproteobacteria</taxon>
        <taxon>Hyphomicrobiales</taxon>
        <taxon>Rhizobiaceae</taxon>
        <taxon>Rhizobium/Agrobacterium group</taxon>
        <taxon>Neorhizobium</taxon>
    </lineage>
</organism>
<evidence type="ECO:0000313" key="1">
    <source>
        <dbReference type="EMBL" id="TWF41830.1"/>
    </source>
</evidence>
<dbReference type="EMBL" id="VIWP01000025">
    <property type="protein sequence ID" value="TWF41830.1"/>
    <property type="molecule type" value="Genomic_DNA"/>
</dbReference>
<accession>A0A561PUQ8</accession>